<dbReference type="UniPathway" id="UPA00060">
    <property type="reaction ID" value="UER00142"/>
</dbReference>
<dbReference type="Proteomes" id="UP000427769">
    <property type="component" value="Chromosome"/>
</dbReference>
<comment type="miscellaneous">
    <text evidence="2">Reaction mechanism of ThiL seems to utilize a direct, inline transfer of the gamma-phosphate of ATP to TMP rather than a phosphorylated enzyme intermediate.</text>
</comment>
<feature type="binding site" evidence="2">
    <location>
        <position position="34"/>
    </location>
    <ligand>
        <name>Mg(2+)</name>
        <dbReference type="ChEBI" id="CHEBI:18420"/>
        <label>3</label>
    </ligand>
</feature>
<dbReference type="EC" id="2.7.4.16" evidence="2"/>
<dbReference type="Gene3D" id="3.90.650.10">
    <property type="entry name" value="PurM-like C-terminal domain"/>
    <property type="match status" value="1"/>
</dbReference>
<feature type="binding site" evidence="2">
    <location>
        <position position="321"/>
    </location>
    <ligand>
        <name>substrate</name>
    </ligand>
</feature>
<feature type="binding site" evidence="2">
    <location>
        <position position="53"/>
    </location>
    <ligand>
        <name>Mg(2+)</name>
        <dbReference type="ChEBI" id="CHEBI:18420"/>
        <label>2</label>
    </ligand>
</feature>
<dbReference type="CDD" id="cd02194">
    <property type="entry name" value="ThiL"/>
    <property type="match status" value="1"/>
</dbReference>
<feature type="binding site" evidence="2">
    <location>
        <position position="82"/>
    </location>
    <ligand>
        <name>Mg(2+)</name>
        <dbReference type="ChEBI" id="CHEBI:18420"/>
        <label>3</label>
    </ligand>
</feature>
<feature type="binding site" evidence="2">
    <location>
        <position position="216"/>
    </location>
    <ligand>
        <name>Mg(2+)</name>
        <dbReference type="ChEBI" id="CHEBI:18420"/>
        <label>3</label>
    </ligand>
</feature>
<keyword evidence="2" id="KW-0479">Metal-binding</keyword>
<dbReference type="Gene3D" id="3.30.1330.10">
    <property type="entry name" value="PurM-like, N-terminal domain"/>
    <property type="match status" value="1"/>
</dbReference>
<dbReference type="InterPro" id="IPR010918">
    <property type="entry name" value="PurM-like_C_dom"/>
</dbReference>
<dbReference type="Pfam" id="PF02769">
    <property type="entry name" value="AIRS_C"/>
    <property type="match status" value="1"/>
</dbReference>
<comment type="pathway">
    <text evidence="2">Cofactor biosynthesis; thiamine diphosphate biosynthesis; thiamine diphosphate from thiamine phosphate: step 1/1.</text>
</comment>
<feature type="binding site" evidence="2">
    <location>
        <position position="82"/>
    </location>
    <ligand>
        <name>Mg(2+)</name>
        <dbReference type="ChEBI" id="CHEBI:18420"/>
        <label>4</label>
    </ligand>
</feature>
<feature type="binding site" evidence="2">
    <location>
        <position position="219"/>
    </location>
    <ligand>
        <name>Mg(2+)</name>
        <dbReference type="ChEBI" id="CHEBI:18420"/>
        <label>5</label>
    </ligand>
</feature>
<evidence type="ECO:0000259" key="4">
    <source>
        <dbReference type="Pfam" id="PF02769"/>
    </source>
</evidence>
<keyword evidence="2" id="KW-0547">Nucleotide-binding</keyword>
<comment type="catalytic activity">
    <reaction evidence="2">
        <text>thiamine phosphate + ATP = thiamine diphosphate + ADP</text>
        <dbReference type="Rhea" id="RHEA:15913"/>
        <dbReference type="ChEBI" id="CHEBI:30616"/>
        <dbReference type="ChEBI" id="CHEBI:37575"/>
        <dbReference type="ChEBI" id="CHEBI:58937"/>
        <dbReference type="ChEBI" id="CHEBI:456216"/>
        <dbReference type="EC" id="2.7.4.16"/>
    </reaction>
</comment>
<dbReference type="Pfam" id="PF00586">
    <property type="entry name" value="AIRS"/>
    <property type="match status" value="1"/>
</dbReference>
<dbReference type="NCBIfam" id="TIGR01379">
    <property type="entry name" value="thiL"/>
    <property type="match status" value="1"/>
</dbReference>
<keyword evidence="2" id="KW-0808">Transferase</keyword>
<dbReference type="InterPro" id="IPR036676">
    <property type="entry name" value="PurM-like_C_sf"/>
</dbReference>
<keyword evidence="2 5" id="KW-0418">Kinase</keyword>
<feature type="binding site" evidence="2">
    <location>
        <position position="82"/>
    </location>
    <ligand>
        <name>Mg(2+)</name>
        <dbReference type="ChEBI" id="CHEBI:18420"/>
        <label>2</label>
    </ligand>
</feature>
<feature type="binding site" evidence="2">
    <location>
        <begin position="129"/>
        <end position="130"/>
    </location>
    <ligand>
        <name>ATP</name>
        <dbReference type="ChEBI" id="CHEBI:30616"/>
    </ligand>
</feature>
<sequence>MRIADIGGEFALIERLCAHAPAKHKDLLAGIGDDAAVIGGIQADGSYLLVTTDMLVENSHFKRDWATAEQIGIKSVVCNVSDIAAMGGTPTFMFVSLALPPETQVEWAESLYRGMGRACRRYGVTLAGGDTTHGAAVTISITLLGRVVPENLCLRSHARPGDLLCVTGPVGTAAAGLAMMSAGLETPDQLKEKHLTPGCRLDVGPAIAPLAHAMIDISDGLAAEVNHICKQSKTGAEIVAADIPLHPLAVEAARQTGKDPLAFALSGGEDFELLFSITPQDRQQLERRGIDVVTVGKVADAAAGILLRLPDGKCQVLAGGYNHFS</sequence>
<feature type="binding site" evidence="2">
    <location>
        <position position="60"/>
    </location>
    <ligand>
        <name>substrate</name>
    </ligand>
</feature>
<evidence type="ECO:0000256" key="1">
    <source>
        <dbReference type="ARBA" id="ARBA00022977"/>
    </source>
</evidence>
<dbReference type="KEGG" id="dwd:DSCW_14190"/>
<dbReference type="EMBL" id="AP021875">
    <property type="protein sequence ID" value="BBO74002.1"/>
    <property type="molecule type" value="Genomic_DNA"/>
</dbReference>
<keyword evidence="2" id="KW-0067">ATP-binding</keyword>
<dbReference type="GO" id="GO:0009229">
    <property type="term" value="P:thiamine diphosphate biosynthetic process"/>
    <property type="evidence" value="ECO:0007669"/>
    <property type="project" value="UniProtKB-UniRule"/>
</dbReference>
<protein>
    <recommendedName>
        <fullName evidence="2">Thiamine-monophosphate kinase</fullName>
        <shortName evidence="2">TMP kinase</shortName>
        <shortName evidence="2">Thiamine-phosphate kinase</shortName>
        <ecNumber evidence="2">2.7.4.16</ecNumber>
    </recommendedName>
</protein>
<dbReference type="GO" id="GO:0009030">
    <property type="term" value="F:thiamine-phosphate kinase activity"/>
    <property type="evidence" value="ECO:0007669"/>
    <property type="project" value="UniProtKB-UniRule"/>
</dbReference>
<dbReference type="InterPro" id="IPR016188">
    <property type="entry name" value="PurM-like_N"/>
</dbReference>
<comment type="function">
    <text evidence="2">Catalyzes the ATP-dependent phosphorylation of thiamine-monophosphate (TMP) to form thiamine-pyrophosphate (TPP), the active form of vitamin B1.</text>
</comment>
<dbReference type="GO" id="GO:0009228">
    <property type="term" value="P:thiamine biosynthetic process"/>
    <property type="evidence" value="ECO:0007669"/>
    <property type="project" value="UniProtKB-KW"/>
</dbReference>
<dbReference type="AlphaFoldDB" id="A0A5K7YW76"/>
<feature type="binding site" evidence="2">
    <location>
        <position position="218"/>
    </location>
    <ligand>
        <name>ATP</name>
        <dbReference type="ChEBI" id="CHEBI:30616"/>
    </ligand>
</feature>
<feature type="binding site" evidence="2">
    <location>
        <position position="269"/>
    </location>
    <ligand>
        <name>substrate</name>
    </ligand>
</feature>
<dbReference type="PIRSF" id="PIRSF005303">
    <property type="entry name" value="Thiam_monoph_kin"/>
    <property type="match status" value="1"/>
</dbReference>
<evidence type="ECO:0000313" key="5">
    <source>
        <dbReference type="EMBL" id="BBO74002.1"/>
    </source>
</evidence>
<proteinExistence type="inferred from homology"/>
<organism evidence="5 6">
    <name type="scientific">Desulfosarcina widdelii</name>
    <dbReference type="NCBI Taxonomy" id="947919"/>
    <lineage>
        <taxon>Bacteria</taxon>
        <taxon>Pseudomonadati</taxon>
        <taxon>Thermodesulfobacteriota</taxon>
        <taxon>Desulfobacteria</taxon>
        <taxon>Desulfobacterales</taxon>
        <taxon>Desulfosarcinaceae</taxon>
        <taxon>Desulfosarcina</taxon>
    </lineage>
</organism>
<comment type="similarity">
    <text evidence="2">Belongs to the thiamine-monophosphate kinase family.</text>
</comment>
<dbReference type="SUPFAM" id="SSF55326">
    <property type="entry name" value="PurM N-terminal domain-like"/>
    <property type="match status" value="1"/>
</dbReference>
<feature type="binding site" evidence="2">
    <location>
        <position position="130"/>
    </location>
    <ligand>
        <name>Mg(2+)</name>
        <dbReference type="ChEBI" id="CHEBI:18420"/>
        <label>1</label>
    </ligand>
</feature>
<feature type="binding site" evidence="2">
    <location>
        <position position="51"/>
    </location>
    <ligand>
        <name>Mg(2+)</name>
        <dbReference type="ChEBI" id="CHEBI:18420"/>
        <label>4</label>
    </ligand>
</feature>
<gene>
    <name evidence="2 5" type="primary">thiL</name>
    <name evidence="5" type="ORF">DSCW_14190</name>
</gene>
<feature type="domain" description="PurM-like N-terminal" evidence="3">
    <location>
        <begin position="32"/>
        <end position="147"/>
    </location>
</feature>
<evidence type="ECO:0000256" key="2">
    <source>
        <dbReference type="HAMAP-Rule" id="MF_02128"/>
    </source>
</evidence>
<name>A0A5K7YW76_9BACT</name>
<evidence type="ECO:0000259" key="3">
    <source>
        <dbReference type="Pfam" id="PF00586"/>
    </source>
</evidence>
<feature type="binding site" evidence="2">
    <location>
        <position position="53"/>
    </location>
    <ligand>
        <name>Mg(2+)</name>
        <dbReference type="ChEBI" id="CHEBI:18420"/>
        <label>1</label>
    </ligand>
</feature>
<dbReference type="SUPFAM" id="SSF56042">
    <property type="entry name" value="PurM C-terminal domain-like"/>
    <property type="match status" value="1"/>
</dbReference>
<dbReference type="HAMAP" id="MF_02128">
    <property type="entry name" value="TMP_kinase"/>
    <property type="match status" value="1"/>
</dbReference>
<feature type="binding site" evidence="2">
    <location>
        <position position="34"/>
    </location>
    <ligand>
        <name>Mg(2+)</name>
        <dbReference type="ChEBI" id="CHEBI:18420"/>
        <label>4</label>
    </ligand>
</feature>
<feature type="domain" description="PurM-like C-terminal" evidence="4">
    <location>
        <begin position="159"/>
        <end position="301"/>
    </location>
</feature>
<keyword evidence="1 2" id="KW-0784">Thiamine biosynthesis</keyword>
<dbReference type="InterPro" id="IPR006283">
    <property type="entry name" value="ThiL-like"/>
</dbReference>
<dbReference type="GO" id="GO:0000287">
    <property type="term" value="F:magnesium ion binding"/>
    <property type="evidence" value="ECO:0007669"/>
    <property type="project" value="UniProtKB-UniRule"/>
</dbReference>
<feature type="binding site" evidence="2">
    <location>
        <position position="52"/>
    </location>
    <ligand>
        <name>Mg(2+)</name>
        <dbReference type="ChEBI" id="CHEBI:18420"/>
        <label>1</label>
    </ligand>
</feature>
<keyword evidence="6" id="KW-1185">Reference proteome</keyword>
<dbReference type="PANTHER" id="PTHR30270">
    <property type="entry name" value="THIAMINE-MONOPHOSPHATE KINASE"/>
    <property type="match status" value="1"/>
</dbReference>
<reference evidence="5 6" key="1">
    <citation type="submission" date="2019-11" db="EMBL/GenBank/DDBJ databases">
        <title>Comparative genomics of hydrocarbon-degrading Desulfosarcina strains.</title>
        <authorList>
            <person name="Watanabe M."/>
            <person name="Kojima H."/>
            <person name="Fukui M."/>
        </authorList>
    </citation>
    <scope>NUCLEOTIDE SEQUENCE [LARGE SCALE GENOMIC DNA]</scope>
    <source>
        <strain evidence="5 6">PP31</strain>
    </source>
</reference>
<dbReference type="InterPro" id="IPR036921">
    <property type="entry name" value="PurM-like_N_sf"/>
</dbReference>
<keyword evidence="2" id="KW-0460">Magnesium</keyword>
<dbReference type="PANTHER" id="PTHR30270:SF0">
    <property type="entry name" value="THIAMINE-MONOPHOSPHATE KINASE"/>
    <property type="match status" value="1"/>
</dbReference>
<accession>A0A5K7YW76</accession>
<dbReference type="GO" id="GO:0005524">
    <property type="term" value="F:ATP binding"/>
    <property type="evidence" value="ECO:0007669"/>
    <property type="project" value="UniProtKB-UniRule"/>
</dbReference>
<dbReference type="RefSeq" id="WP_170302177.1">
    <property type="nucleotide sequence ID" value="NZ_AP021875.1"/>
</dbReference>
<evidence type="ECO:0000313" key="6">
    <source>
        <dbReference type="Proteomes" id="UP000427769"/>
    </source>
</evidence>
<feature type="binding site" evidence="2">
    <location>
        <position position="112"/>
    </location>
    <ligand>
        <name>ATP</name>
        <dbReference type="ChEBI" id="CHEBI:30616"/>
    </ligand>
</feature>
<feature type="binding site" evidence="2">
    <location>
        <position position="155"/>
    </location>
    <ligand>
        <name>ATP</name>
        <dbReference type="ChEBI" id="CHEBI:30616"/>
    </ligand>
</feature>